<reference evidence="4 5" key="1">
    <citation type="submission" date="2018-05" db="EMBL/GenBank/DDBJ databases">
        <title>Kurthia sibirica genome sequence.</title>
        <authorList>
            <person name="Maclea K.S."/>
            <person name="Goen A.E."/>
        </authorList>
    </citation>
    <scope>NUCLEOTIDE SEQUENCE [LARGE SCALE GENOMIC DNA]</scope>
    <source>
        <strain evidence="4 5">ATCC 49154</strain>
    </source>
</reference>
<dbReference type="InterPro" id="IPR041498">
    <property type="entry name" value="Big_6"/>
</dbReference>
<dbReference type="EMBL" id="QFVR01000032">
    <property type="protein sequence ID" value="PWI23697.1"/>
    <property type="molecule type" value="Genomic_DNA"/>
</dbReference>
<feature type="region of interest" description="Disordered" evidence="2">
    <location>
        <begin position="353"/>
        <end position="407"/>
    </location>
</feature>
<evidence type="ECO:0000313" key="4">
    <source>
        <dbReference type="EMBL" id="PWI23697.1"/>
    </source>
</evidence>
<feature type="compositionally biased region" description="Basic and acidic residues" evidence="2">
    <location>
        <begin position="380"/>
        <end position="398"/>
    </location>
</feature>
<evidence type="ECO:0000256" key="2">
    <source>
        <dbReference type="SAM" id="MobiDB-lite"/>
    </source>
</evidence>
<dbReference type="InterPro" id="IPR013783">
    <property type="entry name" value="Ig-like_fold"/>
</dbReference>
<proteinExistence type="predicted"/>
<organism evidence="4 5">
    <name type="scientific">Kurthia sibirica</name>
    <dbReference type="NCBI Taxonomy" id="202750"/>
    <lineage>
        <taxon>Bacteria</taxon>
        <taxon>Bacillati</taxon>
        <taxon>Bacillota</taxon>
        <taxon>Bacilli</taxon>
        <taxon>Bacillales</taxon>
        <taxon>Caryophanaceae</taxon>
        <taxon>Kurthia</taxon>
    </lineage>
</organism>
<keyword evidence="1" id="KW-0732">Signal</keyword>
<dbReference type="Gene3D" id="2.60.40.10">
    <property type="entry name" value="Immunoglobulins"/>
    <property type="match status" value="1"/>
</dbReference>
<gene>
    <name evidence="4" type="ORF">DEX24_15760</name>
</gene>
<evidence type="ECO:0000313" key="5">
    <source>
        <dbReference type="Proteomes" id="UP000245938"/>
    </source>
</evidence>
<dbReference type="Pfam" id="PF19258">
    <property type="entry name" value="KxYKxGKxW_sig"/>
    <property type="match status" value="1"/>
</dbReference>
<keyword evidence="5" id="KW-1185">Reference proteome</keyword>
<feature type="non-terminal residue" evidence="4">
    <location>
        <position position="407"/>
    </location>
</feature>
<name>A0A2U3AGQ0_9BACL</name>
<evidence type="ECO:0000256" key="1">
    <source>
        <dbReference type="ARBA" id="ARBA00022729"/>
    </source>
</evidence>
<protein>
    <recommendedName>
        <fullName evidence="3">Bacterial Ig domain-containing protein</fullName>
    </recommendedName>
</protein>
<dbReference type="Pfam" id="PF17936">
    <property type="entry name" value="Big_6"/>
    <property type="match status" value="1"/>
</dbReference>
<dbReference type="AlphaFoldDB" id="A0A2U3AGQ0"/>
<dbReference type="InterPro" id="IPR022263">
    <property type="entry name" value="KxYKxGKxW"/>
</dbReference>
<feature type="domain" description="Bacterial Ig" evidence="3">
    <location>
        <begin position="357"/>
        <end position="404"/>
    </location>
</feature>
<comment type="caution">
    <text evidence="4">The sequence shown here is derived from an EMBL/GenBank/DDBJ whole genome shotgun (WGS) entry which is preliminary data.</text>
</comment>
<dbReference type="Proteomes" id="UP000245938">
    <property type="component" value="Unassembled WGS sequence"/>
</dbReference>
<accession>A0A2U3AGQ0</accession>
<evidence type="ECO:0000259" key="3">
    <source>
        <dbReference type="Pfam" id="PF17936"/>
    </source>
</evidence>
<dbReference type="RefSeq" id="WP_249033893.1">
    <property type="nucleotide sequence ID" value="NZ_QFVR01000032.1"/>
</dbReference>
<sequence length="407" mass="44740">MRKKKLEYTDFSEEKKHYKQYKKKKVWVTALAGSAFLFLGGVADSKLPVFNHFFQVDTVLAAENTSDFLPNTQFNDLSNWDAEYRTAGTLGTFPASPGASGYYPITTKSNLNIGIGALGQGNGVLGIRLTNRVTDGDNFYNGGVRTTTTKELSKYNIYRYSFTSKKESGSNVPFKTRVKDINPDGTLGEEKRLKFDGKYVSTADDWITLNDGVHTVDFEGDDKQLSFGYRFSPNVSGTSIYQLSNISLVNVSPASKVSSTNQIDSGTTTLTGTAIKADDIDNRPTFKDDLVIIYKDGVKLGETKVLEDNTWSFELLTPAQTGENYVYKIQNPNSDLLSEDFNVTVKDAPYDADAHKPTIKEPTAGDNKVDGTGVPGDTIILKDKDGNKIGEGTVDKDGNYTIPTDRP</sequence>